<reference evidence="1" key="1">
    <citation type="journal article" date="2018" name="Data Brief">
        <title>Genome sequence data from 17 accessions of Ensete ventricosum, a staple food crop for millions in Ethiopia.</title>
        <authorList>
            <person name="Yemataw Z."/>
            <person name="Muzemil S."/>
            <person name="Ambachew D."/>
            <person name="Tripathi L."/>
            <person name="Tesfaye K."/>
            <person name="Chala A."/>
            <person name="Farbos A."/>
            <person name="O'Neill P."/>
            <person name="Moore K."/>
            <person name="Grant M."/>
            <person name="Studholme D.J."/>
        </authorList>
    </citation>
    <scope>NUCLEOTIDE SEQUENCE [LARGE SCALE GENOMIC DNA]</scope>
    <source>
        <tissue evidence="1">Leaf</tissue>
    </source>
</reference>
<gene>
    <name evidence="1" type="ORF">BHM03_00034621</name>
</gene>
<dbReference type="AlphaFoldDB" id="A0A445MJ50"/>
<sequence>MAVGQQGEEDGRGSCGSRSDQCCTRAAATACVGQEEGDGFRQQIGILVAEAVCGWQWLVVKAMCSSGSLMELGRRKAAMVERIRGDDSGWKGEMTTTKKSVVWGATTAARWQWLL</sequence>
<proteinExistence type="predicted"/>
<dbReference type="EMBL" id="KV876179">
    <property type="protein sequence ID" value="RZR74275.1"/>
    <property type="molecule type" value="Genomic_DNA"/>
</dbReference>
<evidence type="ECO:0000313" key="1">
    <source>
        <dbReference type="EMBL" id="RZR74275.1"/>
    </source>
</evidence>
<name>A0A445MJ50_ENSVE</name>
<organism evidence="1">
    <name type="scientific">Ensete ventricosum</name>
    <name type="common">Abyssinian banana</name>
    <name type="synonym">Musa ensete</name>
    <dbReference type="NCBI Taxonomy" id="4639"/>
    <lineage>
        <taxon>Eukaryota</taxon>
        <taxon>Viridiplantae</taxon>
        <taxon>Streptophyta</taxon>
        <taxon>Embryophyta</taxon>
        <taxon>Tracheophyta</taxon>
        <taxon>Spermatophyta</taxon>
        <taxon>Magnoliopsida</taxon>
        <taxon>Liliopsida</taxon>
        <taxon>Zingiberales</taxon>
        <taxon>Musaceae</taxon>
        <taxon>Ensete</taxon>
    </lineage>
</organism>
<dbReference type="Proteomes" id="UP000290560">
    <property type="component" value="Unassembled WGS sequence"/>
</dbReference>
<accession>A0A445MJ50</accession>
<protein>
    <submittedName>
        <fullName evidence="1">Uncharacterized protein</fullName>
    </submittedName>
</protein>